<evidence type="ECO:0000256" key="2">
    <source>
        <dbReference type="ARBA" id="ARBA00016549"/>
    </source>
</evidence>
<comment type="cofactor">
    <cofactor evidence="1">
        <name>a divalent metal cation</name>
        <dbReference type="ChEBI" id="CHEBI:60240"/>
    </cofactor>
</comment>
<dbReference type="GO" id="GO:0008168">
    <property type="term" value="F:methyltransferase activity"/>
    <property type="evidence" value="ECO:0007669"/>
    <property type="project" value="UniProtKB-KW"/>
</dbReference>
<dbReference type="GO" id="GO:0046872">
    <property type="term" value="F:metal ion binding"/>
    <property type="evidence" value="ECO:0007669"/>
    <property type="project" value="UniProtKB-KW"/>
</dbReference>
<evidence type="ECO:0000256" key="3">
    <source>
        <dbReference type="ARBA" id="ARBA00029596"/>
    </source>
</evidence>
<evidence type="ECO:0000256" key="4">
    <source>
        <dbReference type="ARBA" id="ARBA00030169"/>
    </source>
</evidence>
<feature type="binding site" evidence="5">
    <location>
        <position position="129"/>
    </location>
    <ligand>
        <name>substrate</name>
    </ligand>
</feature>
<dbReference type="AlphaFoldDB" id="A0A8J3DW56"/>
<evidence type="ECO:0000256" key="5">
    <source>
        <dbReference type="PIRSR" id="PIRSR605493-1"/>
    </source>
</evidence>
<dbReference type="GO" id="GO:0032259">
    <property type="term" value="P:methylation"/>
    <property type="evidence" value="ECO:0007669"/>
    <property type="project" value="UniProtKB-KW"/>
</dbReference>
<dbReference type="InterPro" id="IPR005493">
    <property type="entry name" value="RraA/RraA-like"/>
</dbReference>
<keyword evidence="6" id="KW-0808">Transferase</keyword>
<protein>
    <recommendedName>
        <fullName evidence="2">Putative 4-hydroxy-4-methyl-2-oxoglutarate aldolase</fullName>
    </recommendedName>
    <alternativeName>
        <fullName evidence="3">Regulator of ribonuclease activity homolog</fullName>
    </alternativeName>
    <alternativeName>
        <fullName evidence="4">RraA-like protein</fullName>
    </alternativeName>
</protein>
<dbReference type="CDD" id="cd16841">
    <property type="entry name" value="RraA_family"/>
    <property type="match status" value="1"/>
</dbReference>
<keyword evidence="5" id="KW-0479">Metal-binding</keyword>
<keyword evidence="5" id="KW-0460">Magnesium</keyword>
<evidence type="ECO:0000313" key="6">
    <source>
        <dbReference type="EMBL" id="GGE46202.1"/>
    </source>
</evidence>
<feature type="binding site" evidence="5">
    <location>
        <position position="130"/>
    </location>
    <ligand>
        <name>Mg(2+)</name>
        <dbReference type="ChEBI" id="CHEBI:18420"/>
    </ligand>
</feature>
<proteinExistence type="predicted"/>
<keyword evidence="6" id="KW-0489">Methyltransferase</keyword>
<gene>
    <name evidence="6" type="primary">menG</name>
    <name evidence="6" type="ORF">GCM10007276_24260</name>
</gene>
<dbReference type="EMBL" id="BMCP01000002">
    <property type="protein sequence ID" value="GGE46202.1"/>
    <property type="molecule type" value="Genomic_DNA"/>
</dbReference>
<dbReference type="PANTHER" id="PTHR33254:SF4">
    <property type="entry name" value="4-HYDROXY-4-METHYL-2-OXOGLUTARATE ALDOLASE 3-RELATED"/>
    <property type="match status" value="1"/>
</dbReference>
<reference evidence="6" key="2">
    <citation type="submission" date="2020-09" db="EMBL/GenBank/DDBJ databases">
        <authorList>
            <person name="Sun Q."/>
            <person name="Sedlacek I."/>
        </authorList>
    </citation>
    <scope>NUCLEOTIDE SEQUENCE</scope>
    <source>
        <strain evidence="6">CCM 7684</strain>
    </source>
</reference>
<dbReference type="Pfam" id="PF03737">
    <property type="entry name" value="RraA-like"/>
    <property type="match status" value="1"/>
</dbReference>
<comment type="caution">
    <text evidence="6">The sequence shown here is derived from an EMBL/GenBank/DDBJ whole genome shotgun (WGS) entry which is preliminary data.</text>
</comment>
<evidence type="ECO:0000313" key="7">
    <source>
        <dbReference type="Proteomes" id="UP000602745"/>
    </source>
</evidence>
<evidence type="ECO:0000256" key="1">
    <source>
        <dbReference type="ARBA" id="ARBA00001968"/>
    </source>
</evidence>
<sequence>MTMEAQARQTTSIDTDAAARDIATFLANQPTGITVDAMCRIRAAGWIEGIRAMGGRRRLAGRVRTLLYARGQGRPPIARSIYAIIRDFDPGDVLVVSTSGANRWFLGENMTHEALYHGLSGIITDGLVRDGDELAGMDFPVFARGLGVSPPSPDYGLYGIDVPITLDGMLITPGDVIHADADGVVVVPAGMVAQLKEHVVDFAALEARQEEVIRSRAPLSELDVVLKEKSKKI</sequence>
<accession>A0A8J3DW56</accession>
<dbReference type="RefSeq" id="WP_188409974.1">
    <property type="nucleotide sequence ID" value="NZ_BMCP01000002.1"/>
</dbReference>
<dbReference type="InterPro" id="IPR036704">
    <property type="entry name" value="RraA/RraA-like_sf"/>
</dbReference>
<name>A0A8J3DW56_9RHOB</name>
<dbReference type="Proteomes" id="UP000602745">
    <property type="component" value="Unassembled WGS sequence"/>
</dbReference>
<keyword evidence="7" id="KW-1185">Reference proteome</keyword>
<dbReference type="PANTHER" id="PTHR33254">
    <property type="entry name" value="4-HYDROXY-4-METHYL-2-OXOGLUTARATE ALDOLASE 3-RELATED"/>
    <property type="match status" value="1"/>
</dbReference>
<organism evidence="6 7">
    <name type="scientific">Agaricicola taiwanensis</name>
    <dbReference type="NCBI Taxonomy" id="591372"/>
    <lineage>
        <taxon>Bacteria</taxon>
        <taxon>Pseudomonadati</taxon>
        <taxon>Pseudomonadota</taxon>
        <taxon>Alphaproteobacteria</taxon>
        <taxon>Rhodobacterales</taxon>
        <taxon>Paracoccaceae</taxon>
        <taxon>Agaricicola</taxon>
    </lineage>
</organism>
<comment type="cofactor">
    <cofactor evidence="5">
        <name>Mg(2+)</name>
        <dbReference type="ChEBI" id="CHEBI:18420"/>
    </cofactor>
</comment>
<dbReference type="SUPFAM" id="SSF89562">
    <property type="entry name" value="RraA-like"/>
    <property type="match status" value="1"/>
</dbReference>
<dbReference type="Gene3D" id="3.50.30.40">
    <property type="entry name" value="Ribonuclease E inhibitor RraA/RraA-like"/>
    <property type="match status" value="1"/>
</dbReference>
<reference evidence="6" key="1">
    <citation type="journal article" date="2014" name="Int. J. Syst. Evol. Microbiol.">
        <title>Complete genome sequence of Corynebacterium casei LMG S-19264T (=DSM 44701T), isolated from a smear-ripened cheese.</title>
        <authorList>
            <consortium name="US DOE Joint Genome Institute (JGI-PGF)"/>
            <person name="Walter F."/>
            <person name="Albersmeier A."/>
            <person name="Kalinowski J."/>
            <person name="Ruckert C."/>
        </authorList>
    </citation>
    <scope>NUCLEOTIDE SEQUENCE</scope>
    <source>
        <strain evidence="6">CCM 7684</strain>
    </source>
</reference>
<feature type="binding site" evidence="5">
    <location>
        <begin position="107"/>
        <end position="110"/>
    </location>
    <ligand>
        <name>substrate</name>
    </ligand>
</feature>